<organism evidence="1 2">
    <name type="scientific">Sphaerobacter thermophilus (strain ATCC 49802 / DSM 20745 / KCCM 41009 / NCIMB 13125 / S 6022)</name>
    <dbReference type="NCBI Taxonomy" id="479434"/>
    <lineage>
        <taxon>Bacteria</taxon>
        <taxon>Pseudomonadati</taxon>
        <taxon>Thermomicrobiota</taxon>
        <taxon>Thermomicrobia</taxon>
        <taxon>Sphaerobacterales</taxon>
        <taxon>Sphaerobacterineae</taxon>
        <taxon>Sphaerobacteraceae</taxon>
        <taxon>Sphaerobacter</taxon>
    </lineage>
</organism>
<evidence type="ECO:0000313" key="1">
    <source>
        <dbReference type="EMBL" id="ACZ40832.1"/>
    </source>
</evidence>
<dbReference type="Gene3D" id="3.30.70.1200">
    <property type="entry name" value="Crispr-associated protein, domain 1"/>
    <property type="match status" value="1"/>
</dbReference>
<gene>
    <name evidence="1" type="ordered locus">Sthe_3433</name>
</gene>
<dbReference type="AlphaFoldDB" id="D1CAI9"/>
<dbReference type="Pfam" id="PF08798">
    <property type="entry name" value="CRISPR_assoc"/>
    <property type="match status" value="1"/>
</dbReference>
<reference evidence="1 2" key="2">
    <citation type="journal article" date="2010" name="Stand. Genomic Sci.">
        <title>Complete genome sequence of Desulfohalobium retbaense type strain (HR(100)).</title>
        <authorList>
            <person name="Spring S."/>
            <person name="Nolan M."/>
            <person name="Lapidus A."/>
            <person name="Glavina Del Rio T."/>
            <person name="Copeland A."/>
            <person name="Tice H."/>
            <person name="Cheng J.F."/>
            <person name="Lucas S."/>
            <person name="Land M."/>
            <person name="Chen F."/>
            <person name="Bruce D."/>
            <person name="Goodwin L."/>
            <person name="Pitluck S."/>
            <person name="Ivanova N."/>
            <person name="Mavromatis K."/>
            <person name="Mikhailova N."/>
            <person name="Pati A."/>
            <person name="Chen A."/>
            <person name="Palaniappan K."/>
            <person name="Hauser L."/>
            <person name="Chang Y.J."/>
            <person name="Jeffries C.D."/>
            <person name="Munk C."/>
            <person name="Kiss H."/>
            <person name="Chain P."/>
            <person name="Han C."/>
            <person name="Brettin T."/>
            <person name="Detter J.C."/>
            <person name="Schuler E."/>
            <person name="Goker M."/>
            <person name="Rohde M."/>
            <person name="Bristow J."/>
            <person name="Eisen J.A."/>
            <person name="Markowitz V."/>
            <person name="Hugenholtz P."/>
            <person name="Kyrpides N.C."/>
            <person name="Klenk H.P."/>
        </authorList>
    </citation>
    <scope>NUCLEOTIDE SEQUENCE [LARGE SCALE GENOMIC DNA]</scope>
    <source>
        <strain evidence="2">ATCC 49802 / DSM 20745 / S 6022</strain>
    </source>
</reference>
<name>D1CAI9_SPHTD</name>
<proteinExistence type="predicted"/>
<evidence type="ECO:0000313" key="2">
    <source>
        <dbReference type="Proteomes" id="UP000002027"/>
    </source>
</evidence>
<keyword evidence="2" id="KW-1185">Reference proteome</keyword>
<dbReference type="EMBL" id="CP001824">
    <property type="protein sequence ID" value="ACZ40832.1"/>
    <property type="molecule type" value="Genomic_DNA"/>
</dbReference>
<dbReference type="STRING" id="479434.Sthe_3433"/>
<accession>D1CAI9</accession>
<protein>
    <submittedName>
        <fullName evidence="1">CRISPR-associated protein, Cse3 family</fullName>
    </submittedName>
</protein>
<dbReference type="Proteomes" id="UP000002027">
    <property type="component" value="Chromosome 2"/>
</dbReference>
<dbReference type="Gene3D" id="3.30.70.1210">
    <property type="entry name" value="Crispr-associated protein, domain 2"/>
    <property type="match status" value="1"/>
</dbReference>
<dbReference type="SMART" id="SM01101">
    <property type="entry name" value="CRISPR_assoc"/>
    <property type="match status" value="1"/>
</dbReference>
<reference evidence="2" key="1">
    <citation type="submission" date="2009-11" db="EMBL/GenBank/DDBJ databases">
        <title>The complete chromosome 2 of Sphaerobacter thermophilus DSM 20745.</title>
        <authorList>
            <person name="Lucas S."/>
            <person name="Copeland A."/>
            <person name="Lapidus A."/>
            <person name="Glavina del Rio T."/>
            <person name="Dalin E."/>
            <person name="Tice H."/>
            <person name="Bruce D."/>
            <person name="Goodwin L."/>
            <person name="Pitluck S."/>
            <person name="Kyrpides N."/>
            <person name="Mavromatis K."/>
            <person name="Ivanova N."/>
            <person name="Mikhailova N."/>
            <person name="LaButti K.M."/>
            <person name="Clum A."/>
            <person name="Sun H.I."/>
            <person name="Brettin T."/>
            <person name="Detter J.C."/>
            <person name="Han C."/>
            <person name="Larimer F."/>
            <person name="Land M."/>
            <person name="Hauser L."/>
            <person name="Markowitz V."/>
            <person name="Cheng J.F."/>
            <person name="Hugenholtz P."/>
            <person name="Woyke T."/>
            <person name="Wu D."/>
            <person name="Steenblock K."/>
            <person name="Schneider S."/>
            <person name="Pukall R."/>
            <person name="Goeker M."/>
            <person name="Klenk H.P."/>
            <person name="Eisen J.A."/>
        </authorList>
    </citation>
    <scope>NUCLEOTIDE SEQUENCE [LARGE SCALE GENOMIC DNA]</scope>
    <source>
        <strain evidence="2">ATCC 49802 / DSM 20745 / S 6022</strain>
    </source>
</reference>
<dbReference type="InParanoid" id="D1CAI9"/>
<dbReference type="OrthoDB" id="9795689at2"/>
<dbReference type="RefSeq" id="WP_012873867.1">
    <property type="nucleotide sequence ID" value="NC_013524.1"/>
</dbReference>
<dbReference type="InterPro" id="IPR010179">
    <property type="entry name" value="CRISPR-assoc_prot_Cse3"/>
</dbReference>
<dbReference type="NCBIfam" id="TIGR01907">
    <property type="entry name" value="casE_Cse3"/>
    <property type="match status" value="1"/>
</dbReference>
<dbReference type="eggNOG" id="ENOG5032RWI">
    <property type="taxonomic scope" value="Bacteria"/>
</dbReference>
<sequence length="257" mass="28467">MYLSRLILNPRSREVRRDLADCQQLHRSVMSGFPNLAAPGDARARLGILYRLETHPRTGMPTLLVQSAIEPTWSQLPADYLLNTAGVPNPDCKPVGPIYDALDAGMVLTFRLRANPTKRIKPDTDPGRSNRLGKRVELRTEADQLAWLRRKGEQCGFEVLSVRATTEHEAYRWERAAAIFGLEADKPEPVPDVRAVRGSKVYGRRADGERMTFAAVTFDGLLRIVDADRFRAALVQGIGSAKAYGFGLLSIAPARSA</sequence>
<dbReference type="SUPFAM" id="SSF117987">
    <property type="entry name" value="CRISPR-associated protein"/>
    <property type="match status" value="2"/>
</dbReference>
<dbReference type="KEGG" id="sti:Sthe_3433"/>
<dbReference type="HOGENOM" id="CLU_080982_0_2_0"/>
<dbReference type="CDD" id="cd09727">
    <property type="entry name" value="Cas6_I-E"/>
    <property type="match status" value="1"/>
</dbReference>